<reference evidence="1" key="1">
    <citation type="submission" date="2022-04" db="EMBL/GenBank/DDBJ databases">
        <title>Genome of the entomopathogenic fungus Entomophthora muscae.</title>
        <authorList>
            <person name="Elya C."/>
            <person name="Lovett B.R."/>
            <person name="Lee E."/>
            <person name="Macias A.M."/>
            <person name="Hajek A.E."/>
            <person name="De Bivort B.L."/>
            <person name="Kasson M.T."/>
            <person name="De Fine Licht H.H."/>
            <person name="Stajich J.E."/>
        </authorList>
    </citation>
    <scope>NUCLEOTIDE SEQUENCE</scope>
    <source>
        <strain evidence="1">Berkeley</strain>
    </source>
</reference>
<evidence type="ECO:0000313" key="2">
    <source>
        <dbReference type="Proteomes" id="UP001165960"/>
    </source>
</evidence>
<dbReference type="EMBL" id="QTSX02002190">
    <property type="protein sequence ID" value="KAJ9077585.1"/>
    <property type="molecule type" value="Genomic_DNA"/>
</dbReference>
<gene>
    <name evidence="1" type="primary">ssh4_4</name>
    <name evidence="1" type="ORF">DSO57_1015391</name>
</gene>
<accession>A0ACC2TST1</accession>
<proteinExistence type="predicted"/>
<sequence length="279" mass="30285">MSPQPKGIGTGVSRGISRSTPLIVPIGVGTGHLGGSSKSSDGLGFWWIIVIVLFVVVLVSVLMYLIYRHGSSDTSDGSEFAENRAGESEVQSGACVMNYSVSQLLDWVEKEDSCLWFMKPCAIQTNVPIPNSRPEFYFEFQLLRFPPASVINIGLSPSATSTDPIKVFSFDSVCLDLTSGKIRLGVDPLVCSVVPGFKEGDVIGCHVTIHPGFTLCFSRNGIWGTIRTVLKVQDSLYPTVFGTEGCQVSFNFGQTEFIYSTVGVPSHDPINIDLPQYQN</sequence>
<protein>
    <submittedName>
        <fullName evidence="1">Protein ssh4</fullName>
    </submittedName>
</protein>
<comment type="caution">
    <text evidence="1">The sequence shown here is derived from an EMBL/GenBank/DDBJ whole genome shotgun (WGS) entry which is preliminary data.</text>
</comment>
<evidence type="ECO:0000313" key="1">
    <source>
        <dbReference type="EMBL" id="KAJ9077585.1"/>
    </source>
</evidence>
<name>A0ACC2TST1_9FUNG</name>
<keyword evidence="2" id="KW-1185">Reference proteome</keyword>
<organism evidence="1 2">
    <name type="scientific">Entomophthora muscae</name>
    <dbReference type="NCBI Taxonomy" id="34485"/>
    <lineage>
        <taxon>Eukaryota</taxon>
        <taxon>Fungi</taxon>
        <taxon>Fungi incertae sedis</taxon>
        <taxon>Zoopagomycota</taxon>
        <taxon>Entomophthoromycotina</taxon>
        <taxon>Entomophthoromycetes</taxon>
        <taxon>Entomophthorales</taxon>
        <taxon>Entomophthoraceae</taxon>
        <taxon>Entomophthora</taxon>
    </lineage>
</organism>
<dbReference type="Proteomes" id="UP001165960">
    <property type="component" value="Unassembled WGS sequence"/>
</dbReference>